<dbReference type="EMBL" id="JABBWG010000011">
    <property type="protein sequence ID" value="KAG1818542.1"/>
    <property type="molecule type" value="Genomic_DNA"/>
</dbReference>
<dbReference type="SUPFAM" id="SSF52047">
    <property type="entry name" value="RNI-like"/>
    <property type="match status" value="1"/>
</dbReference>
<evidence type="ECO:0000313" key="1">
    <source>
        <dbReference type="EMBL" id="KAG1818542.1"/>
    </source>
</evidence>
<sequence>MWIRLGVLHISTGSRLFFLSSVRYTRLRLCGIPMMVPFEERLANLSLADMERTSDTTLEDKDLSRQEGQGCQQPVEGIQAPFAHRSGYSFEKTVSHVSMRWRTIVISNPSLWTYISVCPEETPSFLLTRIHRSFTNVVPQLLLVQLNIILRYASRWRSLTLRFGLAESMFAFVFLYFTRYGTYLPSLESVRLYGSKMQVKPWSRALFFDEPCTPRLSTLEVANMKILSGINSCNSTITTLVLTNDIPSEIMITTFNDFTRVFASFPFLASLVTYGLVVDISSHQSFTDDHQYPSLRTLSIHRIDGARFSSLIATLALIFPGITHLNLTGPRAASSLLEAVRQVSADQIWPGLQKLVLNTFIGYEWSQINHYLETHGSGDDGDGEDRTQ</sequence>
<dbReference type="GeneID" id="64626733"/>
<reference evidence="1" key="1">
    <citation type="journal article" date="2020" name="New Phytol.">
        <title>Comparative genomics reveals dynamic genome evolution in host specialist ectomycorrhizal fungi.</title>
        <authorList>
            <person name="Lofgren L.A."/>
            <person name="Nguyen N.H."/>
            <person name="Vilgalys R."/>
            <person name="Ruytinx J."/>
            <person name="Liao H.L."/>
            <person name="Branco S."/>
            <person name="Kuo A."/>
            <person name="LaButti K."/>
            <person name="Lipzen A."/>
            <person name="Andreopoulos W."/>
            <person name="Pangilinan J."/>
            <person name="Riley R."/>
            <person name="Hundley H."/>
            <person name="Na H."/>
            <person name="Barry K."/>
            <person name="Grigoriev I.V."/>
            <person name="Stajich J.E."/>
            <person name="Kennedy P.G."/>
        </authorList>
    </citation>
    <scope>NUCLEOTIDE SEQUENCE</scope>
    <source>
        <strain evidence="1">MN1</strain>
    </source>
</reference>
<evidence type="ECO:0008006" key="3">
    <source>
        <dbReference type="Google" id="ProtNLM"/>
    </source>
</evidence>
<name>A0A9P7EDU6_9AGAM</name>
<dbReference type="RefSeq" id="XP_041194414.1">
    <property type="nucleotide sequence ID" value="XM_041332716.1"/>
</dbReference>
<dbReference type="OrthoDB" id="2653019at2759"/>
<evidence type="ECO:0000313" key="2">
    <source>
        <dbReference type="Proteomes" id="UP000807769"/>
    </source>
</evidence>
<proteinExistence type="predicted"/>
<accession>A0A9P7EDU6</accession>
<gene>
    <name evidence="1" type="ORF">BJ212DRAFT_1298626</name>
</gene>
<comment type="caution">
    <text evidence="1">The sequence shown here is derived from an EMBL/GenBank/DDBJ whole genome shotgun (WGS) entry which is preliminary data.</text>
</comment>
<dbReference type="InterPro" id="IPR032675">
    <property type="entry name" value="LRR_dom_sf"/>
</dbReference>
<dbReference type="AlphaFoldDB" id="A0A9P7EDU6"/>
<dbReference type="Proteomes" id="UP000807769">
    <property type="component" value="Unassembled WGS sequence"/>
</dbReference>
<dbReference type="Gene3D" id="3.80.10.10">
    <property type="entry name" value="Ribonuclease Inhibitor"/>
    <property type="match status" value="1"/>
</dbReference>
<keyword evidence="2" id="KW-1185">Reference proteome</keyword>
<protein>
    <recommendedName>
        <fullName evidence="3">F-box domain-containing protein</fullName>
    </recommendedName>
</protein>
<organism evidence="1 2">
    <name type="scientific">Suillus subaureus</name>
    <dbReference type="NCBI Taxonomy" id="48587"/>
    <lineage>
        <taxon>Eukaryota</taxon>
        <taxon>Fungi</taxon>
        <taxon>Dikarya</taxon>
        <taxon>Basidiomycota</taxon>
        <taxon>Agaricomycotina</taxon>
        <taxon>Agaricomycetes</taxon>
        <taxon>Agaricomycetidae</taxon>
        <taxon>Boletales</taxon>
        <taxon>Suillineae</taxon>
        <taxon>Suillaceae</taxon>
        <taxon>Suillus</taxon>
    </lineage>
</organism>